<dbReference type="GO" id="GO:0045892">
    <property type="term" value="P:negative regulation of DNA-templated transcription"/>
    <property type="evidence" value="ECO:0007669"/>
    <property type="project" value="TreeGrafter"/>
</dbReference>
<dbReference type="InterPro" id="IPR036390">
    <property type="entry name" value="WH_DNA-bd_sf"/>
</dbReference>
<dbReference type="Pfam" id="PF00392">
    <property type="entry name" value="GntR"/>
    <property type="match status" value="1"/>
</dbReference>
<dbReference type="InterPro" id="IPR050679">
    <property type="entry name" value="Bact_HTH_transcr_reg"/>
</dbReference>
<dbReference type="CDD" id="cd07377">
    <property type="entry name" value="WHTH_GntR"/>
    <property type="match status" value="1"/>
</dbReference>
<reference evidence="7" key="1">
    <citation type="submission" date="2016-10" db="EMBL/GenBank/DDBJ databases">
        <authorList>
            <person name="Varghese N."/>
            <person name="Submissions S."/>
        </authorList>
    </citation>
    <scope>NUCLEOTIDE SEQUENCE [LARGE SCALE GENOMIC DNA]</scope>
    <source>
        <strain evidence="7">CGMCC 4.2126</strain>
    </source>
</reference>
<dbReference type="InterPro" id="IPR000524">
    <property type="entry name" value="Tscrpt_reg_HTH_GntR"/>
</dbReference>
<accession>A0A1I3Y7K6</accession>
<dbReference type="PROSITE" id="PS50949">
    <property type="entry name" value="HTH_GNTR"/>
    <property type="match status" value="1"/>
</dbReference>
<evidence type="ECO:0000256" key="1">
    <source>
        <dbReference type="ARBA" id="ARBA00023015"/>
    </source>
</evidence>
<organism evidence="6 7">
    <name type="scientific">Streptosporangium canum</name>
    <dbReference type="NCBI Taxonomy" id="324952"/>
    <lineage>
        <taxon>Bacteria</taxon>
        <taxon>Bacillati</taxon>
        <taxon>Actinomycetota</taxon>
        <taxon>Actinomycetes</taxon>
        <taxon>Streptosporangiales</taxon>
        <taxon>Streptosporangiaceae</taxon>
        <taxon>Streptosporangium</taxon>
    </lineage>
</organism>
<dbReference type="GO" id="GO:0003700">
    <property type="term" value="F:DNA-binding transcription factor activity"/>
    <property type="evidence" value="ECO:0007669"/>
    <property type="project" value="InterPro"/>
</dbReference>
<evidence type="ECO:0000313" key="7">
    <source>
        <dbReference type="Proteomes" id="UP000199111"/>
    </source>
</evidence>
<evidence type="ECO:0000313" key="6">
    <source>
        <dbReference type="EMBL" id="SFK27752.1"/>
    </source>
</evidence>
<name>A0A1I3Y7K6_9ACTN</name>
<evidence type="ECO:0000256" key="3">
    <source>
        <dbReference type="ARBA" id="ARBA00023163"/>
    </source>
</evidence>
<feature type="region of interest" description="Disordered" evidence="4">
    <location>
        <begin position="66"/>
        <end position="86"/>
    </location>
</feature>
<keyword evidence="3" id="KW-0804">Transcription</keyword>
<dbReference type="GeneID" id="96301046"/>
<dbReference type="PRINTS" id="PR00035">
    <property type="entry name" value="HTHGNTR"/>
</dbReference>
<feature type="domain" description="HTH gntR-type" evidence="5">
    <location>
        <begin position="8"/>
        <end position="75"/>
    </location>
</feature>
<dbReference type="GO" id="GO:0003677">
    <property type="term" value="F:DNA binding"/>
    <property type="evidence" value="ECO:0007669"/>
    <property type="project" value="UniProtKB-KW"/>
</dbReference>
<protein>
    <submittedName>
        <fullName evidence="6">GntR family transcriptional regulator</fullName>
    </submittedName>
</protein>
<dbReference type="SUPFAM" id="SSF46785">
    <property type="entry name" value="Winged helix' DNA-binding domain"/>
    <property type="match status" value="1"/>
</dbReference>
<evidence type="ECO:0000256" key="4">
    <source>
        <dbReference type="SAM" id="MobiDB-lite"/>
    </source>
</evidence>
<gene>
    <name evidence="6" type="ORF">SAMN05216275_12168</name>
</gene>
<dbReference type="Proteomes" id="UP000199111">
    <property type="component" value="Unassembled WGS sequence"/>
</dbReference>
<keyword evidence="2" id="KW-0238">DNA-binding</keyword>
<dbReference type="PANTHER" id="PTHR44846:SF1">
    <property type="entry name" value="MANNOSYL-D-GLYCERATE TRANSPORT_METABOLISM SYSTEM REPRESSOR MNGR-RELATED"/>
    <property type="match status" value="1"/>
</dbReference>
<dbReference type="EMBL" id="FOQY01000021">
    <property type="protein sequence ID" value="SFK27752.1"/>
    <property type="molecule type" value="Genomic_DNA"/>
</dbReference>
<proteinExistence type="predicted"/>
<dbReference type="RefSeq" id="WP_093889707.1">
    <property type="nucleotide sequence ID" value="NZ_FOQY01000021.1"/>
</dbReference>
<sequence>MFRYDPRKPKWSQIVEEIRRRIDTGEYDAETLLSEVAMEEEFQVSRPTVRKAMKVLRDEGWVVTSQGVGSFPTTEEERAANPRTSQ</sequence>
<keyword evidence="1" id="KW-0805">Transcription regulation</keyword>
<keyword evidence="7" id="KW-1185">Reference proteome</keyword>
<dbReference type="AlphaFoldDB" id="A0A1I3Y7K6"/>
<evidence type="ECO:0000256" key="2">
    <source>
        <dbReference type="ARBA" id="ARBA00023125"/>
    </source>
</evidence>
<dbReference type="InterPro" id="IPR036388">
    <property type="entry name" value="WH-like_DNA-bd_sf"/>
</dbReference>
<dbReference type="PANTHER" id="PTHR44846">
    <property type="entry name" value="MANNOSYL-D-GLYCERATE TRANSPORT/METABOLISM SYSTEM REPRESSOR MNGR-RELATED"/>
    <property type="match status" value="1"/>
</dbReference>
<evidence type="ECO:0000259" key="5">
    <source>
        <dbReference type="PROSITE" id="PS50949"/>
    </source>
</evidence>
<dbReference type="SMART" id="SM00345">
    <property type="entry name" value="HTH_GNTR"/>
    <property type="match status" value="1"/>
</dbReference>
<dbReference type="Gene3D" id="1.10.10.10">
    <property type="entry name" value="Winged helix-like DNA-binding domain superfamily/Winged helix DNA-binding domain"/>
    <property type="match status" value="1"/>
</dbReference>